<evidence type="ECO:0000256" key="3">
    <source>
        <dbReference type="ARBA" id="ARBA00022543"/>
    </source>
</evidence>
<feature type="domain" description="PAC" evidence="17">
    <location>
        <begin position="345"/>
        <end position="397"/>
    </location>
</feature>
<evidence type="ECO:0000256" key="4">
    <source>
        <dbReference type="ARBA" id="ARBA00022553"/>
    </source>
</evidence>
<evidence type="ECO:0000256" key="14">
    <source>
        <dbReference type="ARBA" id="ARBA00023026"/>
    </source>
</evidence>
<keyword evidence="14" id="KW-0843">Virulence</keyword>
<keyword evidence="19" id="KW-1185">Reference proteome</keyword>
<dbReference type="InterPro" id="IPR013656">
    <property type="entry name" value="PAS_4"/>
</dbReference>
<keyword evidence="9" id="KW-0677">Repeat</keyword>
<evidence type="ECO:0000313" key="18">
    <source>
        <dbReference type="EMBL" id="SLN12031.1"/>
    </source>
</evidence>
<dbReference type="CDD" id="cd00130">
    <property type="entry name" value="PAS"/>
    <property type="match status" value="2"/>
</dbReference>
<evidence type="ECO:0000256" key="9">
    <source>
        <dbReference type="ARBA" id="ARBA00022737"/>
    </source>
</evidence>
<evidence type="ECO:0000256" key="2">
    <source>
        <dbReference type="ARBA" id="ARBA00012438"/>
    </source>
</evidence>
<sequence>MHVDTVMGKDDVSALLRDVLDNLIAFVGLLDPEGRLLEVNEPALEIAGIGREDVIGRPLWTTFWFTENSEAGHQFKTAVTRARRGETVRFDTRARTAGNGDIDIDVLIVPRTDDAGNVVSLIASATDITDRKLVERRLLASHDAFLKMVTGSPFGILVVDSNLDLLVVSQGAQETLADFGDLIGDNFADILRQFWPPQVAEEVIGQFRNTLETGETFEQKSLVDRREDTGETVAFDWQLERVDLPDGSHGVVSYFYDFSEREQIEAALLESERMFRATFENAAVGVAHVAPDGTWMRVNEKLCEITGYTRAELNEMKFQDITHPEDLAVDLDLLSRVIDGRADEYALRKRYIRKDDEIVWVNLTVGCVRNSAGDVDYLISAIEDIDAQIATEAQRDILVQELHHRVKNILATIQSVASHTLRASTDLSDFRGRFMGRLQAISKAHDSIFDTEVGSAVLHDIVRDQFGVYYPDGLERAHIAGPVISVEANVASALGVIIHELLTNAMKYGALSVDGGHVHIEWRYEARGRDKKVSISWQERGGPPATEPTKKGFGSKLIEMMVNQTLSGTFGCGYSQMGMSCHFDFTVSPHDHDKESADPRG</sequence>
<dbReference type="GO" id="GO:0004673">
    <property type="term" value="F:protein histidine kinase activity"/>
    <property type="evidence" value="ECO:0007669"/>
    <property type="project" value="UniProtKB-EC"/>
</dbReference>
<evidence type="ECO:0000256" key="5">
    <source>
        <dbReference type="ARBA" id="ARBA00022606"/>
    </source>
</evidence>
<dbReference type="InterPro" id="IPR001610">
    <property type="entry name" value="PAC"/>
</dbReference>
<evidence type="ECO:0000256" key="15">
    <source>
        <dbReference type="ARBA" id="ARBA00023170"/>
    </source>
</evidence>
<dbReference type="Gene3D" id="3.30.450.20">
    <property type="entry name" value="PAS domain"/>
    <property type="match status" value="3"/>
</dbReference>
<evidence type="ECO:0000259" key="17">
    <source>
        <dbReference type="PROSITE" id="PS50113"/>
    </source>
</evidence>
<evidence type="ECO:0000256" key="11">
    <source>
        <dbReference type="ARBA" id="ARBA00022777"/>
    </source>
</evidence>
<dbReference type="InterPro" id="IPR000014">
    <property type="entry name" value="PAS"/>
</dbReference>
<feature type="domain" description="PAS" evidence="16">
    <location>
        <begin position="271"/>
        <end position="341"/>
    </location>
</feature>
<evidence type="ECO:0000259" key="16">
    <source>
        <dbReference type="PROSITE" id="PS50112"/>
    </source>
</evidence>
<dbReference type="RefSeq" id="WP_085790080.1">
    <property type="nucleotide sequence ID" value="NZ_FWFK01000001.1"/>
</dbReference>
<organism evidence="18 19">
    <name type="scientific">Roseivivax jejudonensis</name>
    <dbReference type="NCBI Taxonomy" id="1529041"/>
    <lineage>
        <taxon>Bacteria</taxon>
        <taxon>Pseudomonadati</taxon>
        <taxon>Pseudomonadota</taxon>
        <taxon>Alphaproteobacteria</taxon>
        <taxon>Rhodobacterales</taxon>
        <taxon>Roseobacteraceae</taxon>
        <taxon>Roseivivax</taxon>
    </lineage>
</organism>
<dbReference type="Pfam" id="PF08447">
    <property type="entry name" value="PAS_3"/>
    <property type="match status" value="1"/>
</dbReference>
<gene>
    <name evidence="18" type="ORF">ROJ8625_00302</name>
</gene>
<dbReference type="SMART" id="SM00091">
    <property type="entry name" value="PAS"/>
    <property type="match status" value="3"/>
</dbReference>
<dbReference type="Gene3D" id="3.30.565.10">
    <property type="entry name" value="Histidine kinase-like ATPase, C-terminal domain"/>
    <property type="match status" value="1"/>
</dbReference>
<dbReference type="GO" id="GO:0009881">
    <property type="term" value="F:photoreceptor activity"/>
    <property type="evidence" value="ECO:0007669"/>
    <property type="project" value="UniProtKB-KW"/>
</dbReference>
<evidence type="ECO:0000256" key="10">
    <source>
        <dbReference type="ARBA" id="ARBA00022741"/>
    </source>
</evidence>
<dbReference type="FunFam" id="3.30.450.20:FF:000155">
    <property type="entry name" value="Sensor histidine kinase TodS"/>
    <property type="match status" value="1"/>
</dbReference>
<keyword evidence="10" id="KW-0547">Nucleotide-binding</keyword>
<dbReference type="SUPFAM" id="SSF55785">
    <property type="entry name" value="PYP-like sensor domain (PAS domain)"/>
    <property type="match status" value="3"/>
</dbReference>
<dbReference type="OrthoDB" id="489241at2"/>
<evidence type="ECO:0000256" key="7">
    <source>
        <dbReference type="ARBA" id="ARBA00022643"/>
    </source>
</evidence>
<dbReference type="SMART" id="SM00911">
    <property type="entry name" value="HWE_HK"/>
    <property type="match status" value="1"/>
</dbReference>
<dbReference type="AlphaFoldDB" id="A0A1X6Y6L9"/>
<dbReference type="InterPro" id="IPR035965">
    <property type="entry name" value="PAS-like_dom_sf"/>
</dbReference>
<protein>
    <recommendedName>
        <fullName evidence="2">histidine kinase</fullName>
        <ecNumber evidence="2">2.7.13.3</ecNumber>
    </recommendedName>
</protein>
<evidence type="ECO:0000256" key="13">
    <source>
        <dbReference type="ARBA" id="ARBA00022991"/>
    </source>
</evidence>
<dbReference type="GO" id="GO:0005524">
    <property type="term" value="F:ATP binding"/>
    <property type="evidence" value="ECO:0007669"/>
    <property type="project" value="UniProtKB-KW"/>
</dbReference>
<dbReference type="PROSITE" id="PS50112">
    <property type="entry name" value="PAS"/>
    <property type="match status" value="2"/>
</dbReference>
<keyword evidence="11 18" id="KW-0418">Kinase</keyword>
<keyword evidence="4" id="KW-0597">Phosphoprotein</keyword>
<keyword evidence="3" id="KW-0600">Photoreceptor protein</keyword>
<feature type="domain" description="PAC" evidence="17">
    <location>
        <begin position="88"/>
        <end position="140"/>
    </location>
</feature>
<evidence type="ECO:0000256" key="12">
    <source>
        <dbReference type="ARBA" id="ARBA00022840"/>
    </source>
</evidence>
<accession>A0A1X6Y6L9</accession>
<dbReference type="Pfam" id="PF07536">
    <property type="entry name" value="HWE_HK"/>
    <property type="match status" value="1"/>
</dbReference>
<dbReference type="EC" id="2.7.13.3" evidence="2"/>
<dbReference type="InterPro" id="IPR011102">
    <property type="entry name" value="Sig_transdc_His_kinase_HWE"/>
</dbReference>
<dbReference type="Pfam" id="PF08448">
    <property type="entry name" value="PAS_4"/>
    <property type="match status" value="2"/>
</dbReference>
<evidence type="ECO:0000256" key="8">
    <source>
        <dbReference type="ARBA" id="ARBA00022679"/>
    </source>
</evidence>
<keyword evidence="12" id="KW-0067">ATP-binding</keyword>
<keyword evidence="6" id="KW-0285">Flavoprotein</keyword>
<name>A0A1X6Y6L9_9RHOB</name>
<dbReference type="InterPro" id="IPR013655">
    <property type="entry name" value="PAS_fold_3"/>
</dbReference>
<keyword evidence="13" id="KW-0157">Chromophore</keyword>
<dbReference type="PANTHER" id="PTHR41523:SF7">
    <property type="entry name" value="HISTIDINE KINASE"/>
    <property type="match status" value="1"/>
</dbReference>
<keyword evidence="7" id="KW-0288">FMN</keyword>
<dbReference type="NCBIfam" id="TIGR00229">
    <property type="entry name" value="sensory_box"/>
    <property type="match status" value="2"/>
</dbReference>
<keyword evidence="5" id="KW-0716">Sensory transduction</keyword>
<evidence type="ECO:0000256" key="1">
    <source>
        <dbReference type="ARBA" id="ARBA00000085"/>
    </source>
</evidence>
<keyword evidence="8 18" id="KW-0808">Transferase</keyword>
<dbReference type="InterPro" id="IPR000700">
    <property type="entry name" value="PAS-assoc_C"/>
</dbReference>
<keyword evidence="15" id="KW-0675">Receptor</keyword>
<comment type="catalytic activity">
    <reaction evidence="1">
        <text>ATP + protein L-histidine = ADP + protein N-phospho-L-histidine.</text>
        <dbReference type="EC" id="2.7.13.3"/>
    </reaction>
</comment>
<dbReference type="EMBL" id="FWFK01000001">
    <property type="protein sequence ID" value="SLN12031.1"/>
    <property type="molecule type" value="Genomic_DNA"/>
</dbReference>
<dbReference type="PANTHER" id="PTHR41523">
    <property type="entry name" value="TWO-COMPONENT SYSTEM SENSOR PROTEIN"/>
    <property type="match status" value="1"/>
</dbReference>
<feature type="domain" description="PAS" evidence="16">
    <location>
        <begin position="12"/>
        <end position="57"/>
    </location>
</feature>
<evidence type="ECO:0000313" key="19">
    <source>
        <dbReference type="Proteomes" id="UP000193570"/>
    </source>
</evidence>
<dbReference type="PROSITE" id="PS50113">
    <property type="entry name" value="PAC"/>
    <property type="match status" value="2"/>
</dbReference>
<evidence type="ECO:0000256" key="6">
    <source>
        <dbReference type="ARBA" id="ARBA00022630"/>
    </source>
</evidence>
<dbReference type="Proteomes" id="UP000193570">
    <property type="component" value="Unassembled WGS sequence"/>
</dbReference>
<proteinExistence type="predicted"/>
<dbReference type="SMART" id="SM00086">
    <property type="entry name" value="PAC"/>
    <property type="match status" value="2"/>
</dbReference>
<reference evidence="18 19" key="1">
    <citation type="submission" date="2017-03" db="EMBL/GenBank/DDBJ databases">
        <authorList>
            <person name="Afonso C.L."/>
            <person name="Miller P.J."/>
            <person name="Scott M.A."/>
            <person name="Spackman E."/>
            <person name="Goraichik I."/>
            <person name="Dimitrov K.M."/>
            <person name="Suarez D.L."/>
            <person name="Swayne D.E."/>
        </authorList>
    </citation>
    <scope>NUCLEOTIDE SEQUENCE [LARGE SCALE GENOMIC DNA]</scope>
    <source>
        <strain evidence="18 19">CECT 8625</strain>
    </source>
</reference>
<dbReference type="InterPro" id="IPR036890">
    <property type="entry name" value="HATPase_C_sf"/>
</dbReference>